<organism evidence="1 2">
    <name type="scientific">Paenibacillus mesotrionivorans</name>
    <dbReference type="NCBI Taxonomy" id="3160968"/>
    <lineage>
        <taxon>Bacteria</taxon>
        <taxon>Bacillati</taxon>
        <taxon>Bacillota</taxon>
        <taxon>Bacilli</taxon>
        <taxon>Bacillales</taxon>
        <taxon>Paenibacillaceae</taxon>
        <taxon>Paenibacillus</taxon>
    </lineage>
</organism>
<dbReference type="Proteomes" id="UP001631969">
    <property type="component" value="Unassembled WGS sequence"/>
</dbReference>
<keyword evidence="2" id="KW-1185">Reference proteome</keyword>
<evidence type="ECO:0000313" key="1">
    <source>
        <dbReference type="EMBL" id="MFM9327599.1"/>
    </source>
</evidence>
<keyword evidence="1" id="KW-0418">Kinase</keyword>
<sequence length="602" mass="68182">MGIKWRGWALLRGARRGKRSIQVYMTTIFTAIVVIAMLAVGLVLHGKFSRTAEESAYLNTDQIVEQVNFNVEYYLRGMEELFRQLEERVSKSASLSGKETLEQLATIVNTRNDLVSVSVFDSGGALLTGYPHTRLRSNVDVKSQRWFSYASGYPNYLQYSPPHVQNLYPGEYRWVVSLSQSVSIRENGGERTNAVMLLDVNFRAIDDMCRRVALGKKGYIYITDPDGNLIYHPEQQLIYLGLKEEPNGAEVMNYSYGSFYNKQNGERRLVHVKTVKNIGWKIVGVAYMDELVTSAKEISVFMVWFLVAVLVCVVAVSAYMSAVISKPIKRLGQSMKSVERGDFDSVIAVAGTREVEQLSQRYNLMLGRIRELMRENEREQEAKRRSELEVLQAQINPHFLYNTLNSVVRLAEGGRNSEVVTMITSLSRLFRISLSKGKNIIPLQDELEHIRHYLIIQNIRFKHKFRFTIEAEEAVLSCMTLKLILQPLVENAIQHGIEMMPDEGEIRVKAGISDEKLLIVVADNGLGMPEEVMKTILDRNRTAAGHRSTGSGVGVRNVHERIRLTFGEPYGLEFESRLEEGTTVKVWLPLLDGEAGTGEEKP</sequence>
<gene>
    <name evidence="1" type="ORF">ACI1P1_04710</name>
</gene>
<protein>
    <submittedName>
        <fullName evidence="1">Sensor histidine kinase</fullName>
        <ecNumber evidence="1">2.7.13.3</ecNumber>
    </submittedName>
</protein>
<name>A0ACC7NW64_9BACL</name>
<dbReference type="EC" id="2.7.13.3" evidence="1"/>
<dbReference type="EMBL" id="JBJURJ010000003">
    <property type="protein sequence ID" value="MFM9327599.1"/>
    <property type="molecule type" value="Genomic_DNA"/>
</dbReference>
<proteinExistence type="predicted"/>
<comment type="caution">
    <text evidence="1">The sequence shown here is derived from an EMBL/GenBank/DDBJ whole genome shotgun (WGS) entry which is preliminary data.</text>
</comment>
<keyword evidence="1" id="KW-0808">Transferase</keyword>
<reference evidence="1" key="1">
    <citation type="submission" date="2024-12" db="EMBL/GenBank/DDBJ databases">
        <authorList>
            <person name="Wu N."/>
        </authorList>
    </citation>
    <scope>NUCLEOTIDE SEQUENCE</scope>
    <source>
        <strain evidence="1">P15</strain>
    </source>
</reference>
<accession>A0ACC7NW64</accession>
<evidence type="ECO:0000313" key="2">
    <source>
        <dbReference type="Proteomes" id="UP001631969"/>
    </source>
</evidence>